<accession>A0A0U2Z3P5</accession>
<comment type="function">
    <text evidence="8">Conversion of 1,4-dihydroxy-2-naphthoate (DHNA) to demethylmenaquinone (DMK).</text>
</comment>
<dbReference type="InterPro" id="IPR044878">
    <property type="entry name" value="UbiA_sf"/>
</dbReference>
<keyword evidence="5 8" id="KW-0812">Transmembrane</keyword>
<dbReference type="AlphaFoldDB" id="A0A0U2Z3P5"/>
<evidence type="ECO:0000256" key="4">
    <source>
        <dbReference type="ARBA" id="ARBA00022679"/>
    </source>
</evidence>
<dbReference type="Proteomes" id="UP000067683">
    <property type="component" value="Chromosome"/>
</dbReference>
<dbReference type="InterPro" id="IPR026046">
    <property type="entry name" value="UBIAD1"/>
</dbReference>
<dbReference type="NCBIfam" id="TIGR00751">
    <property type="entry name" value="menA"/>
    <property type="match status" value="1"/>
</dbReference>
<proteinExistence type="inferred from homology"/>
<evidence type="ECO:0000256" key="9">
    <source>
        <dbReference type="NCBIfam" id="TIGR00751"/>
    </source>
</evidence>
<dbReference type="PANTHER" id="PTHR13929">
    <property type="entry name" value="1,4-DIHYDROXY-2-NAPHTHOATE OCTAPRENYLTRANSFERASE"/>
    <property type="match status" value="1"/>
</dbReference>
<keyword evidence="6 8" id="KW-1133">Transmembrane helix</keyword>
<dbReference type="UniPathway" id="UPA00079">
    <property type="reaction ID" value="UER00168"/>
</dbReference>
<keyword evidence="11" id="KW-1185">Reference proteome</keyword>
<evidence type="ECO:0000256" key="5">
    <source>
        <dbReference type="ARBA" id="ARBA00022692"/>
    </source>
</evidence>
<evidence type="ECO:0000313" key="11">
    <source>
        <dbReference type="Proteomes" id="UP000067683"/>
    </source>
</evidence>
<dbReference type="GO" id="GO:0005886">
    <property type="term" value="C:plasma membrane"/>
    <property type="evidence" value="ECO:0007669"/>
    <property type="project" value="UniProtKB-SubCell"/>
</dbReference>
<dbReference type="InterPro" id="IPR000537">
    <property type="entry name" value="UbiA_prenyltransferase"/>
</dbReference>
<feature type="transmembrane region" description="Helical" evidence="8">
    <location>
        <begin position="46"/>
        <end position="65"/>
    </location>
</feature>
<feature type="transmembrane region" description="Helical" evidence="8">
    <location>
        <begin position="236"/>
        <end position="257"/>
    </location>
</feature>
<evidence type="ECO:0000256" key="8">
    <source>
        <dbReference type="HAMAP-Rule" id="MF_01937"/>
    </source>
</evidence>
<dbReference type="Gene3D" id="1.10.357.140">
    <property type="entry name" value="UbiA prenyltransferase"/>
    <property type="match status" value="1"/>
</dbReference>
<evidence type="ECO:0000256" key="7">
    <source>
        <dbReference type="ARBA" id="ARBA00023136"/>
    </source>
</evidence>
<evidence type="ECO:0000256" key="2">
    <source>
        <dbReference type="ARBA" id="ARBA00022428"/>
    </source>
</evidence>
<dbReference type="InterPro" id="IPR004657">
    <property type="entry name" value="MenA"/>
</dbReference>
<feature type="transmembrane region" description="Helical" evidence="8">
    <location>
        <begin position="210"/>
        <end position="230"/>
    </location>
</feature>
<dbReference type="PANTHER" id="PTHR13929:SF0">
    <property type="entry name" value="UBIA PRENYLTRANSFERASE DOMAIN-CONTAINING PROTEIN 1"/>
    <property type="match status" value="1"/>
</dbReference>
<comment type="pathway">
    <text evidence="8">Quinol/quinone metabolism; menaquinone biosynthesis; menaquinol from 1,4-dihydroxy-2-naphthoate: step 1/2.</text>
</comment>
<organism evidence="10 11">
    <name type="scientific">Planococcus rifietoensis</name>
    <dbReference type="NCBI Taxonomy" id="200991"/>
    <lineage>
        <taxon>Bacteria</taxon>
        <taxon>Bacillati</taxon>
        <taxon>Bacillota</taxon>
        <taxon>Bacilli</taxon>
        <taxon>Bacillales</taxon>
        <taxon>Caryophanaceae</taxon>
        <taxon>Planococcus</taxon>
    </lineage>
</organism>
<dbReference type="OrthoDB" id="9767568at2"/>
<keyword evidence="2 8" id="KW-0474">Menaquinone biosynthesis</keyword>
<comment type="subcellular location">
    <subcellularLocation>
        <location evidence="8">Cell membrane</location>
        <topology evidence="8">Multi-pass membrane protein</topology>
    </subcellularLocation>
    <subcellularLocation>
        <location evidence="1">Membrane</location>
        <topology evidence="1">Multi-pass membrane protein</topology>
    </subcellularLocation>
</comment>
<keyword evidence="7 8" id="KW-0472">Membrane</keyword>
<dbReference type="GO" id="GO:0046428">
    <property type="term" value="F:1,4-dihydroxy-2-naphthoate polyprenyltransferase activity"/>
    <property type="evidence" value="ECO:0007669"/>
    <property type="project" value="UniProtKB-UniRule"/>
</dbReference>
<dbReference type="EC" id="2.5.1.74" evidence="8 9"/>
<comment type="catalytic activity">
    <reaction evidence="8">
        <text>an all-trans-polyprenyl diphosphate + 1,4-dihydroxy-2-naphthoate + H(+) = a 2-demethylmenaquinol + CO2 + diphosphate</text>
        <dbReference type="Rhea" id="RHEA:26478"/>
        <dbReference type="Rhea" id="RHEA-COMP:9563"/>
        <dbReference type="Rhea" id="RHEA-COMP:9564"/>
        <dbReference type="ChEBI" id="CHEBI:11173"/>
        <dbReference type="ChEBI" id="CHEBI:15378"/>
        <dbReference type="ChEBI" id="CHEBI:16526"/>
        <dbReference type="ChEBI" id="CHEBI:33019"/>
        <dbReference type="ChEBI" id="CHEBI:55437"/>
        <dbReference type="ChEBI" id="CHEBI:58914"/>
        <dbReference type="EC" id="2.5.1.74"/>
    </reaction>
</comment>
<dbReference type="RefSeq" id="WP_058381166.1">
    <property type="nucleotide sequence ID" value="NZ_CP013659.2"/>
</dbReference>
<dbReference type="NCBIfam" id="NF004749">
    <property type="entry name" value="PRK06080.1-1"/>
    <property type="match status" value="1"/>
</dbReference>
<dbReference type="Pfam" id="PF01040">
    <property type="entry name" value="UbiA"/>
    <property type="match status" value="1"/>
</dbReference>
<evidence type="ECO:0000256" key="3">
    <source>
        <dbReference type="ARBA" id="ARBA00022475"/>
    </source>
</evidence>
<feature type="transmembrane region" description="Helical" evidence="8">
    <location>
        <begin position="121"/>
        <end position="140"/>
    </location>
</feature>
<reference evidence="10" key="1">
    <citation type="submission" date="2016-01" db="EMBL/GenBank/DDBJ databases">
        <title>Complete genome of Planococcus rifietoensis type strain M8.</title>
        <authorList>
            <person name="See-Too W.S."/>
        </authorList>
    </citation>
    <scope>NUCLEOTIDE SEQUENCE [LARGE SCALE GENOMIC DNA]</scope>
    <source>
        <strain evidence="10">M8</strain>
    </source>
</reference>
<dbReference type="FunFam" id="1.10.357.140:FF:000007">
    <property type="entry name" value="1,4-dihydroxy-2-naphthoate octaprenyltransferase"/>
    <property type="match status" value="1"/>
</dbReference>
<dbReference type="KEGG" id="prt:AUC31_03920"/>
<evidence type="ECO:0000256" key="6">
    <source>
        <dbReference type="ARBA" id="ARBA00022989"/>
    </source>
</evidence>
<feature type="transmembrane region" description="Helical" evidence="8">
    <location>
        <begin position="97"/>
        <end position="115"/>
    </location>
</feature>
<dbReference type="CDD" id="cd13962">
    <property type="entry name" value="PT_UbiA_UBIAD1"/>
    <property type="match status" value="1"/>
</dbReference>
<dbReference type="GO" id="GO:0042371">
    <property type="term" value="P:vitamin K biosynthetic process"/>
    <property type="evidence" value="ECO:0007669"/>
    <property type="project" value="TreeGrafter"/>
</dbReference>
<feature type="transmembrane region" description="Helical" evidence="8">
    <location>
        <begin position="152"/>
        <end position="171"/>
    </location>
</feature>
<dbReference type="EMBL" id="CP013659">
    <property type="protein sequence ID" value="ALS74459.1"/>
    <property type="molecule type" value="Genomic_DNA"/>
</dbReference>
<feature type="transmembrane region" description="Helical" evidence="8">
    <location>
        <begin position="177"/>
        <end position="198"/>
    </location>
</feature>
<comment type="similarity">
    <text evidence="8">Belongs to the MenA family. Type 1 subfamily.</text>
</comment>
<protein>
    <recommendedName>
        <fullName evidence="8 9">1,4-dihydroxy-2-naphthoate octaprenyltransferase</fullName>
        <shortName evidence="8">DHNA-octaprenyltransferase</shortName>
        <ecNumber evidence="8 9">2.5.1.74</ecNumber>
    </recommendedName>
</protein>
<evidence type="ECO:0000313" key="10">
    <source>
        <dbReference type="EMBL" id="ALS74459.1"/>
    </source>
</evidence>
<dbReference type="PIRSF" id="PIRSF005355">
    <property type="entry name" value="UBIAD1"/>
    <property type="match status" value="1"/>
</dbReference>
<dbReference type="HAMAP" id="MF_01937">
    <property type="entry name" value="MenA_1"/>
    <property type="match status" value="1"/>
</dbReference>
<feature type="transmembrane region" description="Helical" evidence="8">
    <location>
        <begin position="283"/>
        <end position="303"/>
    </location>
</feature>
<dbReference type="GO" id="GO:0009234">
    <property type="term" value="P:menaquinone biosynthetic process"/>
    <property type="evidence" value="ECO:0007669"/>
    <property type="project" value="UniProtKB-UniRule"/>
</dbReference>
<keyword evidence="3 8" id="KW-1003">Cell membrane</keyword>
<dbReference type="STRING" id="200991.AUC31_03920"/>
<keyword evidence="4 8" id="KW-0808">Transferase</keyword>
<name>A0A0U2Z3P5_9BACL</name>
<sequence>MTHSIQADSGWRVWWQLTRPHTLTASFAPVFLGTMIAIHYTALNWALFLAMLIASLLIQAATNMFNEYYDYARGLDTEESVGIGGAIVRNGVSPKTVLVLAFLLYAISAVLGLYIAASTSWWLLAVGGIGMLVGYFYTGGPYPIAYTPLGELFSGLFMGFLIVIVAFYIQTETITSTAVMLAVPSTLLVAAIMMANNIRDMVGDKKSGRRTLAILAGRPAAVTIFMWFFILSYAWIILLVLLSIVTPWALLVLLSVIKPLKVIMTFKHYTEPLQVMPAMKDTGITNTLFNFLLAIGLLVDYFLS</sequence>
<evidence type="ECO:0000256" key="1">
    <source>
        <dbReference type="ARBA" id="ARBA00004141"/>
    </source>
</evidence>
<gene>
    <name evidence="8" type="primary">menA</name>
    <name evidence="10" type="ORF">AUC31_03920</name>
</gene>